<evidence type="ECO:0000256" key="3">
    <source>
        <dbReference type="ARBA" id="ARBA00023002"/>
    </source>
</evidence>
<dbReference type="AlphaFoldDB" id="A0A835UB88"/>
<name>A0A835UB88_VANPL</name>
<dbReference type="InterPro" id="IPR036291">
    <property type="entry name" value="NAD(P)-bd_dom_sf"/>
</dbReference>
<dbReference type="GO" id="GO:0005783">
    <property type="term" value="C:endoplasmic reticulum"/>
    <property type="evidence" value="ECO:0007669"/>
    <property type="project" value="UniProtKB-SubCell"/>
</dbReference>
<dbReference type="PIRSF" id="PIRSF000126">
    <property type="entry name" value="11-beta-HSD1"/>
    <property type="match status" value="1"/>
</dbReference>
<feature type="transmembrane region" description="Helical" evidence="5">
    <location>
        <begin position="53"/>
        <end position="72"/>
    </location>
</feature>
<dbReference type="Proteomes" id="UP000636800">
    <property type="component" value="Chromosome 13"/>
</dbReference>
<reference evidence="6 7" key="1">
    <citation type="journal article" date="2020" name="Nat. Food">
        <title>A phased Vanilla planifolia genome enables genetic improvement of flavour and production.</title>
        <authorList>
            <person name="Hasing T."/>
            <person name="Tang H."/>
            <person name="Brym M."/>
            <person name="Khazi F."/>
            <person name="Huang T."/>
            <person name="Chambers A.H."/>
        </authorList>
    </citation>
    <scope>NUCLEOTIDE SEQUENCE [LARGE SCALE GENOMIC DNA]</scope>
    <source>
        <tissue evidence="6">Leaf</tissue>
    </source>
</reference>
<keyword evidence="7" id="KW-1185">Reference proteome</keyword>
<feature type="transmembrane region" description="Helical" evidence="5">
    <location>
        <begin position="15"/>
        <end position="41"/>
    </location>
</feature>
<evidence type="ECO:0000256" key="5">
    <source>
        <dbReference type="SAM" id="Phobius"/>
    </source>
</evidence>
<dbReference type="PANTHER" id="PTHR43899:SF13">
    <property type="entry name" value="RH59310P"/>
    <property type="match status" value="1"/>
</dbReference>
<comment type="similarity">
    <text evidence="2 4">Belongs to the short-chain dehydrogenases/reductases (SDR) family.</text>
</comment>
<dbReference type="Gene3D" id="3.40.50.720">
    <property type="entry name" value="NAD(P)-binding Rossmann-like Domain"/>
    <property type="match status" value="1"/>
</dbReference>
<keyword evidence="5" id="KW-0472">Membrane</keyword>
<dbReference type="PRINTS" id="PR00081">
    <property type="entry name" value="GDHRDH"/>
</dbReference>
<evidence type="ECO:0008006" key="8">
    <source>
        <dbReference type="Google" id="ProtNLM"/>
    </source>
</evidence>
<evidence type="ECO:0000256" key="2">
    <source>
        <dbReference type="ARBA" id="ARBA00006484"/>
    </source>
</evidence>
<comment type="subcellular location">
    <subcellularLocation>
        <location evidence="1">Endoplasmic reticulum</location>
    </subcellularLocation>
</comment>
<comment type="caution">
    <text evidence="6">The sequence shown here is derived from an EMBL/GenBank/DDBJ whole genome shotgun (WGS) entry which is preliminary data.</text>
</comment>
<dbReference type="EMBL" id="JADCNL010000013">
    <property type="protein sequence ID" value="KAG0455242.1"/>
    <property type="molecule type" value="Genomic_DNA"/>
</dbReference>
<evidence type="ECO:0000256" key="4">
    <source>
        <dbReference type="RuleBase" id="RU000363"/>
    </source>
</evidence>
<dbReference type="PROSITE" id="PS00061">
    <property type="entry name" value="ADH_SHORT"/>
    <property type="match status" value="1"/>
</dbReference>
<proteinExistence type="inferred from homology"/>
<dbReference type="InterPro" id="IPR002347">
    <property type="entry name" value="SDR_fam"/>
</dbReference>
<organism evidence="6 7">
    <name type="scientific">Vanilla planifolia</name>
    <name type="common">Vanilla</name>
    <dbReference type="NCBI Taxonomy" id="51239"/>
    <lineage>
        <taxon>Eukaryota</taxon>
        <taxon>Viridiplantae</taxon>
        <taxon>Streptophyta</taxon>
        <taxon>Embryophyta</taxon>
        <taxon>Tracheophyta</taxon>
        <taxon>Spermatophyta</taxon>
        <taxon>Magnoliopsida</taxon>
        <taxon>Liliopsida</taxon>
        <taxon>Asparagales</taxon>
        <taxon>Orchidaceae</taxon>
        <taxon>Vanilloideae</taxon>
        <taxon>Vanilleae</taxon>
        <taxon>Vanilla</taxon>
    </lineage>
</organism>
<dbReference type="PRINTS" id="PR00080">
    <property type="entry name" value="SDRFAMILY"/>
</dbReference>
<gene>
    <name evidence="6" type="ORF">HPP92_024534</name>
</gene>
<dbReference type="PANTHER" id="PTHR43899">
    <property type="entry name" value="RH59310P"/>
    <property type="match status" value="1"/>
</dbReference>
<keyword evidence="5" id="KW-1133">Transmembrane helix</keyword>
<keyword evidence="3" id="KW-0560">Oxidoreductase</keyword>
<dbReference type="CDD" id="cd05356">
    <property type="entry name" value="17beta-HSD1_like_SDR_c"/>
    <property type="match status" value="1"/>
</dbReference>
<evidence type="ECO:0000313" key="7">
    <source>
        <dbReference type="Proteomes" id="UP000636800"/>
    </source>
</evidence>
<dbReference type="FunFam" id="3.40.50.720:FF:000341">
    <property type="entry name" value="very-long-chain 3-oxoacyl-CoA reductase 1"/>
    <property type="match status" value="1"/>
</dbReference>
<dbReference type="InterPro" id="IPR051019">
    <property type="entry name" value="VLCFA-Steroid_DH"/>
</dbReference>
<dbReference type="SUPFAM" id="SSF51735">
    <property type="entry name" value="NAD(P)-binding Rossmann-fold domains"/>
    <property type="match status" value="1"/>
</dbReference>
<sequence length="322" mass="35691">MEPGACLAAFRDQPAWILVLSAIGFFSLLKGSIATLHWLFVSFLRPGKDLARYGSWAVVTGSTDGIGLSLAFQLARRGLNLVLVGRNPDKLRDVSAGIRDKYPKVRVETVLIDFAGDLIEGVGRLKTAIEGMNVGILVNNAGISYPYAKYFHEIDDELIRRLININVEGVTRVTHAVLPGMVERKRGAILNIGSAVSVVLTSEPLYAVYAATKSFVDYFSRCLHVEYKDKGIDVQCQVPLYVSTKMASIRRSSFLVPSADTYASAALRWIGYESTCTPYWPHSLVWCLASMLPAVAVEKWRLGFNLSIRKRGMLKEARKKEQ</sequence>
<protein>
    <recommendedName>
        <fullName evidence="8">Very-long-chain 3-oxoacyl-CoA reductase 1</fullName>
    </recommendedName>
</protein>
<dbReference type="Pfam" id="PF00106">
    <property type="entry name" value="adh_short"/>
    <property type="match status" value="1"/>
</dbReference>
<evidence type="ECO:0000256" key="1">
    <source>
        <dbReference type="ARBA" id="ARBA00004240"/>
    </source>
</evidence>
<evidence type="ECO:0000313" key="6">
    <source>
        <dbReference type="EMBL" id="KAG0455242.1"/>
    </source>
</evidence>
<keyword evidence="5" id="KW-0812">Transmembrane</keyword>
<accession>A0A835UB88</accession>
<dbReference type="GO" id="GO:0045703">
    <property type="term" value="F:ketoreductase activity"/>
    <property type="evidence" value="ECO:0007669"/>
    <property type="project" value="TreeGrafter"/>
</dbReference>
<dbReference type="InterPro" id="IPR020904">
    <property type="entry name" value="Sc_DH/Rdtase_CS"/>
</dbReference>